<evidence type="ECO:0000256" key="6">
    <source>
        <dbReference type="ARBA" id="ARBA00024207"/>
    </source>
</evidence>
<protein>
    <recommendedName>
        <fullName evidence="9">DUF86 domain-containing protein</fullName>
    </recommendedName>
</protein>
<dbReference type="GO" id="GO:0000166">
    <property type="term" value="F:nucleotide binding"/>
    <property type="evidence" value="ECO:0007669"/>
    <property type="project" value="UniProtKB-KW"/>
</dbReference>
<comment type="similarity">
    <text evidence="6">Belongs to the HepT RNase toxin family.</text>
</comment>
<dbReference type="Pfam" id="PF01934">
    <property type="entry name" value="HepT-like"/>
    <property type="match status" value="1"/>
</dbReference>
<evidence type="ECO:0008006" key="9">
    <source>
        <dbReference type="Google" id="ProtNLM"/>
    </source>
</evidence>
<accession>A0A1F4VIG6</accession>
<evidence type="ECO:0000256" key="4">
    <source>
        <dbReference type="ARBA" id="ARBA00022741"/>
    </source>
</evidence>
<evidence type="ECO:0000313" key="7">
    <source>
        <dbReference type="EMBL" id="OGC57106.1"/>
    </source>
</evidence>
<keyword evidence="3" id="KW-0540">Nuclease</keyword>
<keyword evidence="5" id="KW-0378">Hydrolase</keyword>
<dbReference type="InterPro" id="IPR037038">
    <property type="entry name" value="HepT-like_sf"/>
</dbReference>
<dbReference type="Gene3D" id="1.20.120.580">
    <property type="entry name" value="bsu32300-like"/>
    <property type="match status" value="1"/>
</dbReference>
<evidence type="ECO:0000313" key="8">
    <source>
        <dbReference type="Proteomes" id="UP000177763"/>
    </source>
</evidence>
<dbReference type="GO" id="GO:0004540">
    <property type="term" value="F:RNA nuclease activity"/>
    <property type="evidence" value="ECO:0007669"/>
    <property type="project" value="InterPro"/>
</dbReference>
<dbReference type="GO" id="GO:0016787">
    <property type="term" value="F:hydrolase activity"/>
    <property type="evidence" value="ECO:0007669"/>
    <property type="project" value="UniProtKB-KW"/>
</dbReference>
<dbReference type="PANTHER" id="PTHR34139:SF1">
    <property type="entry name" value="RNASE MJ1380-RELATED"/>
    <property type="match status" value="1"/>
</dbReference>
<gene>
    <name evidence="7" type="ORF">A3H26_02580</name>
</gene>
<comment type="caution">
    <text evidence="7">The sequence shown here is derived from an EMBL/GenBank/DDBJ whole genome shotgun (WGS) entry which is preliminary data.</text>
</comment>
<dbReference type="PANTHER" id="PTHR34139">
    <property type="entry name" value="UPF0331 PROTEIN MJ0127"/>
    <property type="match status" value="1"/>
</dbReference>
<proteinExistence type="inferred from homology"/>
<dbReference type="InterPro" id="IPR051813">
    <property type="entry name" value="HepT_RNase_toxin"/>
</dbReference>
<dbReference type="AlphaFoldDB" id="A0A1F4VIG6"/>
<dbReference type="GO" id="GO:0110001">
    <property type="term" value="C:toxin-antitoxin complex"/>
    <property type="evidence" value="ECO:0007669"/>
    <property type="project" value="InterPro"/>
</dbReference>
<reference evidence="7 8" key="1">
    <citation type="journal article" date="2016" name="Nat. Commun.">
        <title>Thousands of microbial genomes shed light on interconnected biogeochemical processes in an aquifer system.</title>
        <authorList>
            <person name="Anantharaman K."/>
            <person name="Brown C.T."/>
            <person name="Hug L.A."/>
            <person name="Sharon I."/>
            <person name="Castelle C.J."/>
            <person name="Probst A.J."/>
            <person name="Thomas B.C."/>
            <person name="Singh A."/>
            <person name="Wilkins M.J."/>
            <person name="Karaoz U."/>
            <person name="Brodie E.L."/>
            <person name="Williams K.H."/>
            <person name="Hubbard S.S."/>
            <person name="Banfield J.F."/>
        </authorList>
    </citation>
    <scope>NUCLEOTIDE SEQUENCE [LARGE SCALE GENOMIC DNA]</scope>
</reference>
<evidence type="ECO:0000256" key="2">
    <source>
        <dbReference type="ARBA" id="ARBA00022649"/>
    </source>
</evidence>
<dbReference type="STRING" id="1802630.A3H26_02580"/>
<dbReference type="InterPro" id="IPR008201">
    <property type="entry name" value="HepT-like"/>
</dbReference>
<name>A0A1F4VIG6_UNCKA</name>
<sequence length="101" mass="11930">MKKDNFLYIVDMTLEEFSYDQKTQDTVIRQISIIDEAMNKIDTEFLTKHPELPSKKAVSMRNILVHDYDNIDIEKLWKTIKVDLPILKEMVSKILAKEKQS</sequence>
<organism evidence="7 8">
    <name type="scientific">candidate division WWE3 bacterium RIFCSPLOWO2_12_FULL_36_10</name>
    <dbReference type="NCBI Taxonomy" id="1802630"/>
    <lineage>
        <taxon>Bacteria</taxon>
        <taxon>Katanobacteria</taxon>
    </lineage>
</organism>
<evidence type="ECO:0000256" key="5">
    <source>
        <dbReference type="ARBA" id="ARBA00022801"/>
    </source>
</evidence>
<keyword evidence="4" id="KW-0547">Nucleotide-binding</keyword>
<dbReference type="EMBL" id="MEVN01000021">
    <property type="protein sequence ID" value="OGC57106.1"/>
    <property type="molecule type" value="Genomic_DNA"/>
</dbReference>
<dbReference type="Proteomes" id="UP000177763">
    <property type="component" value="Unassembled WGS sequence"/>
</dbReference>
<keyword evidence="1" id="KW-0597">Phosphoprotein</keyword>
<evidence type="ECO:0000256" key="1">
    <source>
        <dbReference type="ARBA" id="ARBA00022553"/>
    </source>
</evidence>
<keyword evidence="2" id="KW-1277">Toxin-antitoxin system</keyword>
<evidence type="ECO:0000256" key="3">
    <source>
        <dbReference type="ARBA" id="ARBA00022722"/>
    </source>
</evidence>